<dbReference type="Proteomes" id="UP001234297">
    <property type="component" value="Chromosome 2"/>
</dbReference>
<dbReference type="EMBL" id="CM056810">
    <property type="protein sequence ID" value="KAJ8645642.1"/>
    <property type="molecule type" value="Genomic_DNA"/>
</dbReference>
<reference evidence="1 2" key="1">
    <citation type="journal article" date="2022" name="Hortic Res">
        <title>A haplotype resolved chromosomal level avocado genome allows analysis of novel avocado genes.</title>
        <authorList>
            <person name="Nath O."/>
            <person name="Fletcher S.J."/>
            <person name="Hayward A."/>
            <person name="Shaw L.M."/>
            <person name="Masouleh A.K."/>
            <person name="Furtado A."/>
            <person name="Henry R.J."/>
            <person name="Mitter N."/>
        </authorList>
    </citation>
    <scope>NUCLEOTIDE SEQUENCE [LARGE SCALE GENOMIC DNA]</scope>
    <source>
        <strain evidence="2">cv. Hass</strain>
    </source>
</reference>
<sequence length="206" mass="23519">MFMPMFKTALFLVIIWCCCFYRSHGCLEEERTRLLQIKNSINYPHGSSLEEYWVGKNCCNWLGIECNSSSSRVISIRLYSIRDERLGLWYPNASLFAAFKELKELNLQENHIGGWVALQAFFEMQSLRNLYLWENNLSASSDSLRGLCALTNIQSLYLASNNLDGRALPPYLSNLSMLEDLLLSDNDLGSYSSALTGKIEIKMNNA</sequence>
<organism evidence="1 2">
    <name type="scientific">Persea americana</name>
    <name type="common">Avocado</name>
    <dbReference type="NCBI Taxonomy" id="3435"/>
    <lineage>
        <taxon>Eukaryota</taxon>
        <taxon>Viridiplantae</taxon>
        <taxon>Streptophyta</taxon>
        <taxon>Embryophyta</taxon>
        <taxon>Tracheophyta</taxon>
        <taxon>Spermatophyta</taxon>
        <taxon>Magnoliopsida</taxon>
        <taxon>Magnoliidae</taxon>
        <taxon>Laurales</taxon>
        <taxon>Lauraceae</taxon>
        <taxon>Persea</taxon>
    </lineage>
</organism>
<evidence type="ECO:0000313" key="1">
    <source>
        <dbReference type="EMBL" id="KAJ8645642.1"/>
    </source>
</evidence>
<keyword evidence="2" id="KW-1185">Reference proteome</keyword>
<protein>
    <submittedName>
        <fullName evidence="1">Uncharacterized protein</fullName>
    </submittedName>
</protein>
<gene>
    <name evidence="1" type="ORF">MRB53_007390</name>
</gene>
<name>A0ACC2MIS0_PERAE</name>
<comment type="caution">
    <text evidence="1">The sequence shown here is derived from an EMBL/GenBank/DDBJ whole genome shotgun (WGS) entry which is preliminary data.</text>
</comment>
<evidence type="ECO:0000313" key="2">
    <source>
        <dbReference type="Proteomes" id="UP001234297"/>
    </source>
</evidence>
<accession>A0ACC2MIS0</accession>
<proteinExistence type="predicted"/>